<dbReference type="PRINTS" id="PR00722">
    <property type="entry name" value="CHYMOTRYPSIN"/>
</dbReference>
<dbReference type="CDD" id="cd00190">
    <property type="entry name" value="Tryp_SPc"/>
    <property type="match status" value="2"/>
</dbReference>
<dbReference type="FunFam" id="2.40.10.10:FF:000024">
    <property type="entry name" value="Serine protease 53"/>
    <property type="match status" value="1"/>
</dbReference>
<organism evidence="9 10">
    <name type="scientific">Ophiophagus hannah</name>
    <name type="common">King cobra</name>
    <name type="synonym">Naja hannah</name>
    <dbReference type="NCBI Taxonomy" id="8665"/>
    <lineage>
        <taxon>Eukaryota</taxon>
        <taxon>Metazoa</taxon>
        <taxon>Chordata</taxon>
        <taxon>Craniata</taxon>
        <taxon>Vertebrata</taxon>
        <taxon>Euteleostomi</taxon>
        <taxon>Lepidosauria</taxon>
        <taxon>Squamata</taxon>
        <taxon>Bifurcata</taxon>
        <taxon>Unidentata</taxon>
        <taxon>Episquamata</taxon>
        <taxon>Toxicofera</taxon>
        <taxon>Serpentes</taxon>
        <taxon>Colubroidea</taxon>
        <taxon>Elapidae</taxon>
        <taxon>Elapinae</taxon>
        <taxon>Ophiophagus</taxon>
    </lineage>
</organism>
<evidence type="ECO:0000256" key="2">
    <source>
        <dbReference type="ARBA" id="ARBA00022670"/>
    </source>
</evidence>
<dbReference type="InterPro" id="IPR043504">
    <property type="entry name" value="Peptidase_S1_PA_chymotrypsin"/>
</dbReference>
<dbReference type="SUPFAM" id="SSF50494">
    <property type="entry name" value="Trypsin-like serine proteases"/>
    <property type="match status" value="2"/>
</dbReference>
<dbReference type="InterPro" id="IPR001314">
    <property type="entry name" value="Peptidase_S1A"/>
</dbReference>
<dbReference type="Proteomes" id="UP000018936">
    <property type="component" value="Unassembled WGS sequence"/>
</dbReference>
<dbReference type="PROSITE" id="PS00135">
    <property type="entry name" value="TRYPSIN_SER"/>
    <property type="match status" value="1"/>
</dbReference>
<evidence type="ECO:0000256" key="4">
    <source>
        <dbReference type="ARBA" id="ARBA00022801"/>
    </source>
</evidence>
<dbReference type="Gene3D" id="2.40.10.10">
    <property type="entry name" value="Trypsin-like serine proteases"/>
    <property type="match status" value="3"/>
</dbReference>
<evidence type="ECO:0000256" key="6">
    <source>
        <dbReference type="ARBA" id="ARBA00023180"/>
    </source>
</evidence>
<evidence type="ECO:0000256" key="5">
    <source>
        <dbReference type="ARBA" id="ARBA00023157"/>
    </source>
</evidence>
<keyword evidence="3" id="KW-0732">Signal</keyword>
<dbReference type="PANTHER" id="PTHR24253">
    <property type="entry name" value="TRANSMEMBRANE PROTEASE SERINE"/>
    <property type="match status" value="1"/>
</dbReference>
<keyword evidence="7" id="KW-0720">Serine protease</keyword>
<dbReference type="GO" id="GO:0035821">
    <property type="term" value="P:modulation of process of another organism"/>
    <property type="evidence" value="ECO:0007669"/>
    <property type="project" value="UniProtKB-ARBA"/>
</dbReference>
<comment type="similarity">
    <text evidence="1">Belongs to the peptidase S1 family. Snake venom subfamily.</text>
</comment>
<dbReference type="PANTHER" id="PTHR24253:SF159">
    <property type="entry name" value="SERINE PROTEASE 42"/>
    <property type="match status" value="1"/>
</dbReference>
<dbReference type="GO" id="GO:0006508">
    <property type="term" value="P:proteolysis"/>
    <property type="evidence" value="ECO:0007669"/>
    <property type="project" value="UniProtKB-KW"/>
</dbReference>
<keyword evidence="5" id="KW-1015">Disulfide bond</keyword>
<comment type="caution">
    <text evidence="9">The sequence shown here is derived from an EMBL/GenBank/DDBJ whole genome shotgun (WGS) entry which is preliminary data.</text>
</comment>
<dbReference type="PROSITE" id="PS00134">
    <property type="entry name" value="TRYPSIN_HIS"/>
    <property type="match status" value="1"/>
</dbReference>
<dbReference type="InterPro" id="IPR009003">
    <property type="entry name" value="Peptidase_S1_PA"/>
</dbReference>
<keyword evidence="4 7" id="KW-0378">Hydrolase</keyword>
<dbReference type="FunFam" id="2.40.10.10:FF:000068">
    <property type="entry name" value="transmembrane protease serine 2"/>
    <property type="match status" value="1"/>
</dbReference>
<keyword evidence="2 7" id="KW-0645">Protease</keyword>
<feature type="non-terminal residue" evidence="9">
    <location>
        <position position="1"/>
    </location>
</feature>
<keyword evidence="10" id="KW-1185">Reference proteome</keyword>
<dbReference type="EMBL" id="AZIM01000966">
    <property type="protein sequence ID" value="ETE68656.1"/>
    <property type="molecule type" value="Genomic_DNA"/>
</dbReference>
<proteinExistence type="inferred from homology"/>
<dbReference type="InterPro" id="IPR001254">
    <property type="entry name" value="Trypsin_dom"/>
</dbReference>
<dbReference type="Pfam" id="PF00089">
    <property type="entry name" value="Trypsin"/>
    <property type="match status" value="3"/>
</dbReference>
<dbReference type="GO" id="GO:0005576">
    <property type="term" value="C:extracellular region"/>
    <property type="evidence" value="ECO:0007669"/>
    <property type="project" value="UniProtKB-ARBA"/>
</dbReference>
<reference evidence="9 10" key="1">
    <citation type="journal article" date="2013" name="Proc. Natl. Acad. Sci. U.S.A.">
        <title>The king cobra genome reveals dynamic gene evolution and adaptation in the snake venom system.</title>
        <authorList>
            <person name="Vonk F.J."/>
            <person name="Casewell N.R."/>
            <person name="Henkel C.V."/>
            <person name="Heimberg A.M."/>
            <person name="Jansen H.J."/>
            <person name="McCleary R.J."/>
            <person name="Kerkkamp H.M."/>
            <person name="Vos R.A."/>
            <person name="Guerreiro I."/>
            <person name="Calvete J.J."/>
            <person name="Wuster W."/>
            <person name="Woods A.E."/>
            <person name="Logan J.M."/>
            <person name="Harrison R.A."/>
            <person name="Castoe T.A."/>
            <person name="de Koning A.P."/>
            <person name="Pollock D.D."/>
            <person name="Yandell M."/>
            <person name="Calderon D."/>
            <person name="Renjifo C."/>
            <person name="Currier R.B."/>
            <person name="Salgado D."/>
            <person name="Pla D."/>
            <person name="Sanz L."/>
            <person name="Hyder A.S."/>
            <person name="Ribeiro J.M."/>
            <person name="Arntzen J.W."/>
            <person name="van den Thillart G.E."/>
            <person name="Boetzer M."/>
            <person name="Pirovano W."/>
            <person name="Dirks R.P."/>
            <person name="Spaink H.P."/>
            <person name="Duboule D."/>
            <person name="McGlinn E."/>
            <person name="Kini R.M."/>
            <person name="Richardson M.K."/>
        </authorList>
    </citation>
    <scope>NUCLEOTIDE SEQUENCE</scope>
    <source>
        <tissue evidence="9">Blood</tissue>
    </source>
</reference>
<evidence type="ECO:0000313" key="9">
    <source>
        <dbReference type="EMBL" id="ETE68656.1"/>
    </source>
</evidence>
<evidence type="ECO:0000256" key="1">
    <source>
        <dbReference type="ARBA" id="ARBA00009228"/>
    </source>
</evidence>
<dbReference type="InterPro" id="IPR018114">
    <property type="entry name" value="TRYPSIN_HIS"/>
</dbReference>
<dbReference type="SMART" id="SM00020">
    <property type="entry name" value="Tryp_SPc"/>
    <property type="match status" value="2"/>
</dbReference>
<feature type="domain" description="Peptidase S1" evidence="8">
    <location>
        <begin position="289"/>
        <end position="477"/>
    </location>
</feature>
<dbReference type="PROSITE" id="PS50240">
    <property type="entry name" value="TRYPSIN_DOM"/>
    <property type="match status" value="2"/>
</dbReference>
<sequence length="500" mass="55774">LTCGIQRPVLRIAGGVNAQPGEWRWQVSVQYRSQHICGGSLINDQWVLTAAHCFYEIGKEIHLDQWSVILGSVRLTGRRARGSKRNVSMVIPHENYTSYETGHDIALVHLAKPVRYTRDIAPICLPFAEHRFAFGTQCWLTGWGDVAANVHLPDPMILQEITMDLLTIDTCNCIYSNLRNRRIVNPALPGMVCAMTPDRKRGPCKGDSGGPLVCLENGRWFQAGIMSSSMSCAQFYGPTLLTDTRAYSNWIQSHVEGASFANQIEPIPNTTDSYMCTGRHLHISLPSLTIHSSKPPFGDIPYLQYEGEHACGGTLIGEDRILTAAQCFIGRQETEGWEVFLGEQLEGGQQIWQEKRTVQNIELHGLYVDMMEGYDIAIVTLAQPVVFNDSIWAICAPYATHQFPFGSTCWTRGRRIAPHNRSMRCEVSIGDPLVCSHNGVWFLAGISSFGNGCGTIIRPGVFTSVKKYEEWIMKAAWSAYYNVQKPPLPKATDKETCLTV</sequence>
<evidence type="ECO:0000313" key="10">
    <source>
        <dbReference type="Proteomes" id="UP000018936"/>
    </source>
</evidence>
<feature type="domain" description="Peptidase S1" evidence="8">
    <location>
        <begin position="12"/>
        <end position="256"/>
    </location>
</feature>
<dbReference type="AlphaFoldDB" id="V8P3U4"/>
<gene>
    <name evidence="9" type="primary">PRSS53</name>
    <name evidence="9" type="ORF">L345_05541</name>
</gene>
<accession>V8P3U4</accession>
<evidence type="ECO:0000256" key="7">
    <source>
        <dbReference type="RuleBase" id="RU363034"/>
    </source>
</evidence>
<dbReference type="GO" id="GO:0004252">
    <property type="term" value="F:serine-type endopeptidase activity"/>
    <property type="evidence" value="ECO:0007669"/>
    <property type="project" value="InterPro"/>
</dbReference>
<evidence type="ECO:0000259" key="8">
    <source>
        <dbReference type="PROSITE" id="PS50240"/>
    </source>
</evidence>
<protein>
    <submittedName>
        <fullName evidence="9">Serine protease 53</fullName>
    </submittedName>
</protein>
<dbReference type="OrthoDB" id="9006044at2759"/>
<keyword evidence="6" id="KW-0325">Glycoprotein</keyword>
<name>V8P3U4_OPHHA</name>
<dbReference type="InterPro" id="IPR033116">
    <property type="entry name" value="TRYPSIN_SER"/>
</dbReference>
<evidence type="ECO:0000256" key="3">
    <source>
        <dbReference type="ARBA" id="ARBA00022729"/>
    </source>
</evidence>